<keyword evidence="1" id="KW-0812">Transmembrane</keyword>
<dbReference type="EMBL" id="CP006877">
    <property type="protein sequence ID" value="AJD40129.1"/>
    <property type="molecule type" value="Genomic_DNA"/>
</dbReference>
<keyword evidence="1" id="KW-0472">Membrane</keyword>
<evidence type="ECO:0000313" key="3">
    <source>
        <dbReference type="Proteomes" id="UP000031368"/>
    </source>
</evidence>
<evidence type="ECO:0000256" key="1">
    <source>
        <dbReference type="SAM" id="Phobius"/>
    </source>
</evidence>
<dbReference type="KEGG" id="rga:RGR602_CH00766"/>
<feature type="transmembrane region" description="Helical" evidence="1">
    <location>
        <begin position="60"/>
        <end position="77"/>
    </location>
</feature>
<keyword evidence="1" id="KW-1133">Transmembrane helix</keyword>
<dbReference type="Proteomes" id="UP000031368">
    <property type="component" value="Chromosome"/>
</dbReference>
<sequence>MSQWPLGKSFLNCALPASRFDGLLSLERSGDLRMNRNARRARAIAIAQVKPDTRLAISRFLMLATGATAALVTLLIAQGF</sequence>
<gene>
    <name evidence="2" type="ORF">RGR602_CH00766</name>
</gene>
<name>A0A0B4WX46_9HYPH</name>
<keyword evidence="3" id="KW-1185">Reference proteome</keyword>
<dbReference type="HOGENOM" id="CLU_2587251_0_0_5"/>
<dbReference type="AlphaFoldDB" id="A0A0B4WX46"/>
<organism evidence="2 3">
    <name type="scientific">Rhizobium gallicum bv. gallicum R602sp</name>
    <dbReference type="NCBI Taxonomy" id="1041138"/>
    <lineage>
        <taxon>Bacteria</taxon>
        <taxon>Pseudomonadati</taxon>
        <taxon>Pseudomonadota</taxon>
        <taxon>Alphaproteobacteria</taxon>
        <taxon>Hyphomicrobiales</taxon>
        <taxon>Rhizobiaceae</taxon>
        <taxon>Rhizobium/Agrobacterium group</taxon>
        <taxon>Rhizobium</taxon>
    </lineage>
</organism>
<accession>A0A0B4WX46</accession>
<reference evidence="2 3" key="1">
    <citation type="submission" date="2013-11" db="EMBL/GenBank/DDBJ databases">
        <title>Complete genome sequence of Rhizobium gallicum bv. gallicum R602.</title>
        <authorList>
            <person name="Bustos P."/>
            <person name="Santamaria R.I."/>
            <person name="Lozano L."/>
            <person name="Acosta J.L."/>
            <person name="Ormeno-Orrillo E."/>
            <person name="Rogel M.A."/>
            <person name="Romero D."/>
            <person name="Cevallos M.A."/>
            <person name="Martinez-Romero E."/>
            <person name="Gonzalez V."/>
        </authorList>
    </citation>
    <scope>NUCLEOTIDE SEQUENCE [LARGE SCALE GENOMIC DNA]</scope>
    <source>
        <strain evidence="2 3">R602</strain>
    </source>
</reference>
<proteinExistence type="predicted"/>
<protein>
    <submittedName>
        <fullName evidence="2">Uncharacterized protein</fullName>
    </submittedName>
</protein>
<evidence type="ECO:0000313" key="2">
    <source>
        <dbReference type="EMBL" id="AJD40129.1"/>
    </source>
</evidence>